<organism evidence="3 4">
    <name type="scientific">Magnaporthiopsis poae (strain ATCC 64411 / 73-15)</name>
    <name type="common">Kentucky bluegrass fungus</name>
    <name type="synonym">Magnaporthe poae</name>
    <dbReference type="NCBI Taxonomy" id="644358"/>
    <lineage>
        <taxon>Eukaryota</taxon>
        <taxon>Fungi</taxon>
        <taxon>Dikarya</taxon>
        <taxon>Ascomycota</taxon>
        <taxon>Pezizomycotina</taxon>
        <taxon>Sordariomycetes</taxon>
        <taxon>Sordariomycetidae</taxon>
        <taxon>Magnaporthales</taxon>
        <taxon>Magnaporthaceae</taxon>
        <taxon>Magnaporthiopsis</taxon>
    </lineage>
</organism>
<reference evidence="2" key="1">
    <citation type="submission" date="2010-05" db="EMBL/GenBank/DDBJ databases">
        <title>The Genome Sequence of Magnaporthe poae strain ATCC 64411.</title>
        <authorList>
            <consortium name="The Broad Institute Genome Sequencing Platform"/>
            <consortium name="Broad Institute Genome Sequencing Center for Infectious Disease"/>
            <person name="Ma L.-J."/>
            <person name="Dead R."/>
            <person name="Young S."/>
            <person name="Zeng Q."/>
            <person name="Koehrsen M."/>
            <person name="Alvarado L."/>
            <person name="Berlin A."/>
            <person name="Chapman S.B."/>
            <person name="Chen Z."/>
            <person name="Freedman E."/>
            <person name="Gellesch M."/>
            <person name="Goldberg J."/>
            <person name="Griggs A."/>
            <person name="Gujja S."/>
            <person name="Heilman E.R."/>
            <person name="Heiman D."/>
            <person name="Hepburn T."/>
            <person name="Howarth C."/>
            <person name="Jen D."/>
            <person name="Larson L."/>
            <person name="Mehta T."/>
            <person name="Neiman D."/>
            <person name="Pearson M."/>
            <person name="Roberts A."/>
            <person name="Saif S."/>
            <person name="Shea T."/>
            <person name="Shenoy N."/>
            <person name="Sisk P."/>
            <person name="Stolte C."/>
            <person name="Sykes S."/>
            <person name="Walk T."/>
            <person name="White J."/>
            <person name="Yandava C."/>
            <person name="Haas B."/>
            <person name="Nusbaum C."/>
            <person name="Birren B."/>
        </authorList>
    </citation>
    <scope>NUCLEOTIDE SEQUENCE</scope>
    <source>
        <strain evidence="2">ATCC 64411</strain>
    </source>
</reference>
<name>A0A0C4DYU4_MAGP6</name>
<keyword evidence="4" id="KW-1185">Reference proteome</keyword>
<evidence type="ECO:0000313" key="4">
    <source>
        <dbReference type="Proteomes" id="UP000011715"/>
    </source>
</evidence>
<evidence type="ECO:0000256" key="1">
    <source>
        <dbReference type="SAM" id="MobiDB-lite"/>
    </source>
</evidence>
<evidence type="ECO:0000313" key="3">
    <source>
        <dbReference type="EnsemblFungi" id="MAPG_05223T0"/>
    </source>
</evidence>
<dbReference type="Proteomes" id="UP000011715">
    <property type="component" value="Unassembled WGS sequence"/>
</dbReference>
<feature type="compositionally biased region" description="Basic and acidic residues" evidence="1">
    <location>
        <begin position="87"/>
        <end position="105"/>
    </location>
</feature>
<protein>
    <submittedName>
        <fullName evidence="2 3">Uncharacterized protein</fullName>
    </submittedName>
</protein>
<reference evidence="3" key="4">
    <citation type="journal article" date="2015" name="G3 (Bethesda)">
        <title>Genome sequences of three phytopathogenic species of the Magnaporthaceae family of fungi.</title>
        <authorList>
            <person name="Okagaki L.H."/>
            <person name="Nunes C.C."/>
            <person name="Sailsbery J."/>
            <person name="Clay B."/>
            <person name="Brown D."/>
            <person name="John T."/>
            <person name="Oh Y."/>
            <person name="Young N."/>
            <person name="Fitzgerald M."/>
            <person name="Haas B.J."/>
            <person name="Zeng Q."/>
            <person name="Young S."/>
            <person name="Adiconis X."/>
            <person name="Fan L."/>
            <person name="Levin J.Z."/>
            <person name="Mitchell T.K."/>
            <person name="Okubara P.A."/>
            <person name="Farman M.L."/>
            <person name="Kohn L.M."/>
            <person name="Birren B."/>
            <person name="Ma L.-J."/>
            <person name="Dean R.A."/>
        </authorList>
    </citation>
    <scope>NUCLEOTIDE SEQUENCE</scope>
    <source>
        <strain evidence="3">ATCC 64411 / 73-15</strain>
    </source>
</reference>
<reference evidence="3" key="5">
    <citation type="submission" date="2015-06" db="UniProtKB">
        <authorList>
            <consortium name="EnsemblFungi"/>
        </authorList>
    </citation>
    <scope>IDENTIFICATION</scope>
    <source>
        <strain evidence="3">ATCC 64411</strain>
    </source>
</reference>
<accession>A0A0C4DYU4</accession>
<reference evidence="4" key="2">
    <citation type="submission" date="2010-05" db="EMBL/GenBank/DDBJ databases">
        <title>The genome sequence of Magnaporthe poae strain ATCC 64411.</title>
        <authorList>
            <person name="Ma L.-J."/>
            <person name="Dead R."/>
            <person name="Young S."/>
            <person name="Zeng Q."/>
            <person name="Koehrsen M."/>
            <person name="Alvarado L."/>
            <person name="Berlin A."/>
            <person name="Chapman S.B."/>
            <person name="Chen Z."/>
            <person name="Freedman E."/>
            <person name="Gellesch M."/>
            <person name="Goldberg J."/>
            <person name="Griggs A."/>
            <person name="Gujja S."/>
            <person name="Heilman E.R."/>
            <person name="Heiman D."/>
            <person name="Hepburn T."/>
            <person name="Howarth C."/>
            <person name="Jen D."/>
            <person name="Larson L."/>
            <person name="Mehta T."/>
            <person name="Neiman D."/>
            <person name="Pearson M."/>
            <person name="Roberts A."/>
            <person name="Saif S."/>
            <person name="Shea T."/>
            <person name="Shenoy N."/>
            <person name="Sisk P."/>
            <person name="Stolte C."/>
            <person name="Sykes S."/>
            <person name="Walk T."/>
            <person name="White J."/>
            <person name="Yandava C."/>
            <person name="Haas B."/>
            <person name="Nusbaum C."/>
            <person name="Birren B."/>
        </authorList>
    </citation>
    <scope>NUCLEOTIDE SEQUENCE [LARGE SCALE GENOMIC DNA]</scope>
    <source>
        <strain evidence="4">ATCC 64411 / 73-15</strain>
    </source>
</reference>
<sequence length="105" mass="11722">MAPRFVARRQAFDAWATGGPEIEALPTFATLFYLGEPGIKLRLLLVPAGQDLVAWRGLLFSGLWKGRERTERPGRGLARFGINPGAREPRKQEVEGWAFGEDREA</sequence>
<proteinExistence type="predicted"/>
<dbReference type="VEuPathDB" id="FungiDB:MAPG_05223"/>
<dbReference type="EnsemblFungi" id="MAPG_05223T0">
    <property type="protein sequence ID" value="MAPG_05223T0"/>
    <property type="gene ID" value="MAPG_05223"/>
</dbReference>
<dbReference type="AlphaFoldDB" id="A0A0C4DYU4"/>
<reference evidence="2" key="3">
    <citation type="submission" date="2011-03" db="EMBL/GenBank/DDBJ databases">
        <title>Annotation of Magnaporthe poae ATCC 64411.</title>
        <authorList>
            <person name="Ma L.-J."/>
            <person name="Dead R."/>
            <person name="Young S.K."/>
            <person name="Zeng Q."/>
            <person name="Gargeya S."/>
            <person name="Fitzgerald M."/>
            <person name="Haas B."/>
            <person name="Abouelleil A."/>
            <person name="Alvarado L."/>
            <person name="Arachchi H.M."/>
            <person name="Berlin A."/>
            <person name="Brown A."/>
            <person name="Chapman S.B."/>
            <person name="Chen Z."/>
            <person name="Dunbar C."/>
            <person name="Freedman E."/>
            <person name="Gearin G."/>
            <person name="Gellesch M."/>
            <person name="Goldberg J."/>
            <person name="Griggs A."/>
            <person name="Gujja S."/>
            <person name="Heiman D."/>
            <person name="Howarth C."/>
            <person name="Larson L."/>
            <person name="Lui A."/>
            <person name="MacDonald P.J.P."/>
            <person name="Mehta T."/>
            <person name="Montmayeur A."/>
            <person name="Murphy C."/>
            <person name="Neiman D."/>
            <person name="Pearson M."/>
            <person name="Priest M."/>
            <person name="Roberts A."/>
            <person name="Saif S."/>
            <person name="Shea T."/>
            <person name="Shenoy N."/>
            <person name="Sisk P."/>
            <person name="Stolte C."/>
            <person name="Sykes S."/>
            <person name="Yandava C."/>
            <person name="Wortman J."/>
            <person name="Nusbaum C."/>
            <person name="Birren B."/>
        </authorList>
    </citation>
    <scope>NUCLEOTIDE SEQUENCE</scope>
    <source>
        <strain evidence="2">ATCC 64411</strain>
    </source>
</reference>
<dbReference type="EMBL" id="GL876969">
    <property type="protein sequence ID" value="KLU86206.1"/>
    <property type="molecule type" value="Genomic_DNA"/>
</dbReference>
<dbReference type="EMBL" id="ADBL01001235">
    <property type="status" value="NOT_ANNOTATED_CDS"/>
    <property type="molecule type" value="Genomic_DNA"/>
</dbReference>
<gene>
    <name evidence="2" type="ORF">MAPG_05223</name>
</gene>
<feature type="region of interest" description="Disordered" evidence="1">
    <location>
        <begin position="75"/>
        <end position="105"/>
    </location>
</feature>
<evidence type="ECO:0000313" key="2">
    <source>
        <dbReference type="EMBL" id="KLU86206.1"/>
    </source>
</evidence>